<evidence type="ECO:0000313" key="4">
    <source>
        <dbReference type="Proteomes" id="UP000293781"/>
    </source>
</evidence>
<reference evidence="3 4" key="1">
    <citation type="submission" date="2019-02" db="EMBL/GenBank/DDBJ databases">
        <title>Sequencing the genomes of 1000 actinobacteria strains.</title>
        <authorList>
            <person name="Klenk H.-P."/>
        </authorList>
    </citation>
    <scope>NUCLEOTIDE SEQUENCE [LARGE SCALE GENOMIC DNA]</scope>
    <source>
        <strain evidence="3 4">DSM 45888</strain>
    </source>
</reference>
<feature type="transmembrane region" description="Helical" evidence="2">
    <location>
        <begin position="27"/>
        <end position="52"/>
    </location>
</feature>
<protein>
    <submittedName>
        <fullName evidence="3">Uncharacterized protein</fullName>
    </submittedName>
</protein>
<dbReference type="EMBL" id="SHKK01000001">
    <property type="protein sequence ID" value="RZT81585.1"/>
    <property type="molecule type" value="Genomic_DNA"/>
</dbReference>
<keyword evidence="2" id="KW-0812">Transmembrane</keyword>
<comment type="caution">
    <text evidence="3">The sequence shown here is derived from an EMBL/GenBank/DDBJ whole genome shotgun (WGS) entry which is preliminary data.</text>
</comment>
<keyword evidence="2" id="KW-0472">Membrane</keyword>
<accession>A0A4Q7UJM7</accession>
<proteinExistence type="predicted"/>
<evidence type="ECO:0000256" key="2">
    <source>
        <dbReference type="SAM" id="Phobius"/>
    </source>
</evidence>
<dbReference type="RefSeq" id="WP_130405445.1">
    <property type="nucleotide sequence ID" value="NZ_SHKK01000001.1"/>
</dbReference>
<dbReference type="Proteomes" id="UP000293781">
    <property type="component" value="Unassembled WGS sequence"/>
</dbReference>
<dbReference type="OrthoDB" id="10012144at2"/>
<gene>
    <name evidence="3" type="ORF">EV382_4866</name>
</gene>
<dbReference type="AlphaFoldDB" id="A0A4Q7UJM7"/>
<feature type="transmembrane region" description="Helical" evidence="2">
    <location>
        <begin position="102"/>
        <end position="123"/>
    </location>
</feature>
<evidence type="ECO:0000256" key="1">
    <source>
        <dbReference type="SAM" id="MobiDB-lite"/>
    </source>
</evidence>
<organism evidence="3 4">
    <name type="scientific">Micromonospora violae</name>
    <dbReference type="NCBI Taxonomy" id="1278207"/>
    <lineage>
        <taxon>Bacteria</taxon>
        <taxon>Bacillati</taxon>
        <taxon>Actinomycetota</taxon>
        <taxon>Actinomycetes</taxon>
        <taxon>Micromonosporales</taxon>
        <taxon>Micromonosporaceae</taxon>
        <taxon>Micromonospora</taxon>
    </lineage>
</organism>
<feature type="transmembrane region" description="Helical" evidence="2">
    <location>
        <begin position="64"/>
        <end position="90"/>
    </location>
</feature>
<sequence length="138" mass="13698">MAHPQTPQPSDGPTGAPLAPPGTGPAAAVSFLAVYVLAGLGAVCWAGAAYSARAIYLGRDMVEGLLSFVGLVGLAGFEVFALLFTITAAFELRGRNSPRAALLTGLVALAGVVATVVFLIWVATTASTAPLASAGASV</sequence>
<keyword evidence="2" id="KW-1133">Transmembrane helix</keyword>
<keyword evidence="4" id="KW-1185">Reference proteome</keyword>
<name>A0A4Q7UJM7_9ACTN</name>
<feature type="region of interest" description="Disordered" evidence="1">
    <location>
        <begin position="1"/>
        <end position="21"/>
    </location>
</feature>
<evidence type="ECO:0000313" key="3">
    <source>
        <dbReference type="EMBL" id="RZT81585.1"/>
    </source>
</evidence>